<sequence length="121" mass="14167">VSYEGTNRVKESKIRMLVHEYELLMMHDNENISDMFSRFTTIINSLKNLGKCYPNQELVRKILSNEHSKKKKAMAATWDDNDPSSFDEESDEEIANIAFMAIEEEEEDEVNFSFDELQDAY</sequence>
<dbReference type="PANTHER" id="PTHR34676:SF8">
    <property type="entry name" value="TRANSMEMBRANE PROTEIN"/>
    <property type="match status" value="1"/>
</dbReference>
<reference evidence="2" key="1">
    <citation type="submission" date="2016-04" db="EMBL/GenBank/DDBJ databases">
        <title>Cephalotus genome sequencing.</title>
        <authorList>
            <person name="Fukushima K."/>
            <person name="Hasebe M."/>
            <person name="Fang X."/>
        </authorList>
    </citation>
    <scope>NUCLEOTIDE SEQUENCE [LARGE SCALE GENOMIC DNA]</scope>
    <source>
        <strain evidence="2">cv. St1</strain>
    </source>
</reference>
<gene>
    <name evidence="1" type="ORF">CFOL_v3_21940</name>
</gene>
<dbReference type="EMBL" id="BDDD01001802">
    <property type="protein sequence ID" value="GAV78473.1"/>
    <property type="molecule type" value="Genomic_DNA"/>
</dbReference>
<organism evidence="1 2">
    <name type="scientific">Cephalotus follicularis</name>
    <name type="common">Albany pitcher plant</name>
    <dbReference type="NCBI Taxonomy" id="3775"/>
    <lineage>
        <taxon>Eukaryota</taxon>
        <taxon>Viridiplantae</taxon>
        <taxon>Streptophyta</taxon>
        <taxon>Embryophyta</taxon>
        <taxon>Tracheophyta</taxon>
        <taxon>Spermatophyta</taxon>
        <taxon>Magnoliopsida</taxon>
        <taxon>eudicotyledons</taxon>
        <taxon>Gunneridae</taxon>
        <taxon>Pentapetalae</taxon>
        <taxon>rosids</taxon>
        <taxon>fabids</taxon>
        <taxon>Oxalidales</taxon>
        <taxon>Cephalotaceae</taxon>
        <taxon>Cephalotus</taxon>
    </lineage>
</organism>
<feature type="non-terminal residue" evidence="1">
    <location>
        <position position="1"/>
    </location>
</feature>
<protein>
    <submittedName>
        <fullName evidence="1">UBN2 domain-containing protein</fullName>
    </submittedName>
</protein>
<proteinExistence type="predicted"/>
<dbReference type="InParanoid" id="A0A1Q3CEE9"/>
<dbReference type="PANTHER" id="PTHR34676">
    <property type="entry name" value="DUF4219 DOMAIN-CONTAINING PROTEIN-RELATED"/>
    <property type="match status" value="1"/>
</dbReference>
<feature type="non-terminal residue" evidence="1">
    <location>
        <position position="121"/>
    </location>
</feature>
<name>A0A1Q3CEE9_CEPFO</name>
<dbReference type="Pfam" id="PF14223">
    <property type="entry name" value="Retrotran_gag_2"/>
    <property type="match status" value="1"/>
</dbReference>
<keyword evidence="2" id="KW-1185">Reference proteome</keyword>
<dbReference type="AlphaFoldDB" id="A0A1Q3CEE9"/>
<evidence type="ECO:0000313" key="2">
    <source>
        <dbReference type="Proteomes" id="UP000187406"/>
    </source>
</evidence>
<accession>A0A1Q3CEE9</accession>
<dbReference type="Proteomes" id="UP000187406">
    <property type="component" value="Unassembled WGS sequence"/>
</dbReference>
<evidence type="ECO:0000313" key="1">
    <source>
        <dbReference type="EMBL" id="GAV78473.1"/>
    </source>
</evidence>
<dbReference type="OrthoDB" id="1698982at2759"/>
<comment type="caution">
    <text evidence="1">The sequence shown here is derived from an EMBL/GenBank/DDBJ whole genome shotgun (WGS) entry which is preliminary data.</text>
</comment>